<name>Q7UFJ1_RHOBA</name>
<dbReference type="EMBL" id="BX294147">
    <property type="protein sequence ID" value="CAD78691.1"/>
    <property type="molecule type" value="Genomic_DNA"/>
</dbReference>
<dbReference type="STRING" id="243090.RB8528"/>
<sequence>MPPIIPAKRFEIRLPDEQELRSQIVKPSHAVHIKFC</sequence>
<dbReference type="InParanoid" id="Q7UFJ1"/>
<dbReference type="AlphaFoldDB" id="Q7UFJ1"/>
<reference evidence="1 2" key="1">
    <citation type="journal article" date="2003" name="Proc. Natl. Acad. Sci. U.S.A.">
        <title>Complete genome sequence of the marine planctomycete Pirellula sp. strain 1.</title>
        <authorList>
            <person name="Gloeckner F.O."/>
            <person name="Kube M."/>
            <person name="Bauer M."/>
            <person name="Teeling H."/>
            <person name="Lombardot T."/>
            <person name="Ludwig W."/>
            <person name="Gade D."/>
            <person name="Beck A."/>
            <person name="Borzym K."/>
            <person name="Heitmann K."/>
            <person name="Rabus R."/>
            <person name="Schlesner H."/>
            <person name="Amann R."/>
            <person name="Reinhardt R."/>
        </authorList>
    </citation>
    <scope>NUCLEOTIDE SEQUENCE [LARGE SCALE GENOMIC DNA]</scope>
    <source>
        <strain evidence="2">DSM 10527 / NCIMB 13988 / SH1</strain>
    </source>
</reference>
<gene>
    <name evidence="1" type="ordered locus">RB8528</name>
</gene>
<keyword evidence="2" id="KW-1185">Reference proteome</keyword>
<evidence type="ECO:0000313" key="1">
    <source>
        <dbReference type="EMBL" id="CAD78691.1"/>
    </source>
</evidence>
<evidence type="ECO:0000313" key="2">
    <source>
        <dbReference type="Proteomes" id="UP000001025"/>
    </source>
</evidence>
<proteinExistence type="predicted"/>
<protein>
    <submittedName>
        <fullName evidence="1">Uncharacterized protein</fullName>
    </submittedName>
</protein>
<organism evidence="1 2">
    <name type="scientific">Rhodopirellula baltica (strain DSM 10527 / NCIMB 13988 / SH1)</name>
    <dbReference type="NCBI Taxonomy" id="243090"/>
    <lineage>
        <taxon>Bacteria</taxon>
        <taxon>Pseudomonadati</taxon>
        <taxon>Planctomycetota</taxon>
        <taxon>Planctomycetia</taxon>
        <taxon>Pirellulales</taxon>
        <taxon>Pirellulaceae</taxon>
        <taxon>Rhodopirellula</taxon>
    </lineage>
</organism>
<dbReference type="HOGENOM" id="CLU_3358118_0_0_0"/>
<dbReference type="EnsemblBacteria" id="CAD78691">
    <property type="protein sequence ID" value="CAD78691"/>
    <property type="gene ID" value="RB8528"/>
</dbReference>
<dbReference type="Proteomes" id="UP000001025">
    <property type="component" value="Chromosome"/>
</dbReference>
<accession>Q7UFJ1</accession>
<dbReference type="KEGG" id="rba:RB8528"/>